<comment type="caution">
    <text evidence="1">The sequence shown here is derived from an EMBL/GenBank/DDBJ whole genome shotgun (WGS) entry which is preliminary data.</text>
</comment>
<sequence length="128" mass="15091">MGKWALILAVIFIIIGLPLYAICDFLVVELDELSEGRFLSEHPSPKNDYIARAFLIDEGGATVRAAIRVEIDFGNETKTIYWNYDESTVNIRWLDNEIIEINDHRLNIFKDTYHWKRDPNWEENRGRY</sequence>
<evidence type="ECO:0000313" key="2">
    <source>
        <dbReference type="Proteomes" id="UP001172743"/>
    </source>
</evidence>
<dbReference type="InterPro" id="IPR035406">
    <property type="entry name" value="DUF5412"/>
</dbReference>
<dbReference type="RefSeq" id="WP_301138762.1">
    <property type="nucleotide sequence ID" value="NZ_JAUHTQ010000009.1"/>
</dbReference>
<organism evidence="1 2">
    <name type="scientific">Ureibacillus aquaedulcis</name>
    <dbReference type="NCBI Taxonomy" id="3058421"/>
    <lineage>
        <taxon>Bacteria</taxon>
        <taxon>Bacillati</taxon>
        <taxon>Bacillota</taxon>
        <taxon>Bacilli</taxon>
        <taxon>Bacillales</taxon>
        <taxon>Caryophanaceae</taxon>
        <taxon>Ureibacillus</taxon>
    </lineage>
</organism>
<name>A0ABT8GST7_9BACL</name>
<evidence type="ECO:0000313" key="1">
    <source>
        <dbReference type="EMBL" id="MDN4494469.1"/>
    </source>
</evidence>
<protein>
    <submittedName>
        <fullName evidence="1">DUF5412 family protein</fullName>
    </submittedName>
</protein>
<proteinExistence type="predicted"/>
<gene>
    <name evidence="1" type="ORF">QYB95_13030</name>
</gene>
<reference evidence="1" key="1">
    <citation type="submission" date="2023-07" db="EMBL/GenBank/DDBJ databases">
        <title>Ureibacillus sp. isolated from freshwater well.</title>
        <authorList>
            <person name="Kirdat K."/>
            <person name="Bhatt A."/>
            <person name="Teware R."/>
            <person name="Bhavsar Y."/>
            <person name="Yadav A."/>
        </authorList>
    </citation>
    <scope>NUCLEOTIDE SEQUENCE</scope>
    <source>
        <strain evidence="1">BA0131</strain>
    </source>
</reference>
<accession>A0ABT8GST7</accession>
<dbReference type="Proteomes" id="UP001172743">
    <property type="component" value="Unassembled WGS sequence"/>
</dbReference>
<dbReference type="EMBL" id="JAUHTQ010000009">
    <property type="protein sequence ID" value="MDN4494469.1"/>
    <property type="molecule type" value="Genomic_DNA"/>
</dbReference>
<dbReference type="Pfam" id="PF17428">
    <property type="entry name" value="DUF5412"/>
    <property type="match status" value="1"/>
</dbReference>
<keyword evidence="2" id="KW-1185">Reference proteome</keyword>